<reference evidence="1 2" key="1">
    <citation type="journal article" date="2016" name="Nat. Commun.">
        <title>Thousands of microbial genomes shed light on interconnected biogeochemical processes in an aquifer system.</title>
        <authorList>
            <person name="Anantharaman K."/>
            <person name="Brown C.T."/>
            <person name="Hug L.A."/>
            <person name="Sharon I."/>
            <person name="Castelle C.J."/>
            <person name="Probst A.J."/>
            <person name="Thomas B.C."/>
            <person name="Singh A."/>
            <person name="Wilkins M.J."/>
            <person name="Karaoz U."/>
            <person name="Brodie E.L."/>
            <person name="Williams K.H."/>
            <person name="Hubbard S.S."/>
            <person name="Banfield J.F."/>
        </authorList>
    </citation>
    <scope>NUCLEOTIDE SEQUENCE [LARGE SCALE GENOMIC DNA]</scope>
</reference>
<proteinExistence type="predicted"/>
<name>A0A1F4WJ98_UNCKA</name>
<accession>A0A1F4WJ98</accession>
<gene>
    <name evidence="1" type="ORF">A2415_05225</name>
</gene>
<evidence type="ECO:0000313" key="1">
    <source>
        <dbReference type="EMBL" id="OGC69524.1"/>
    </source>
</evidence>
<dbReference type="PANTHER" id="PTHR43179">
    <property type="entry name" value="RHAMNOSYLTRANSFERASE WBBL"/>
    <property type="match status" value="1"/>
</dbReference>
<dbReference type="AlphaFoldDB" id="A0A1F4WJ98"/>
<evidence type="ECO:0000313" key="2">
    <source>
        <dbReference type="Proteomes" id="UP000179113"/>
    </source>
</evidence>
<evidence type="ECO:0008006" key="3">
    <source>
        <dbReference type="Google" id="ProtNLM"/>
    </source>
</evidence>
<organism evidence="1 2">
    <name type="scientific">candidate division WWE3 bacterium RIFOXYC1_FULL_39_7</name>
    <dbReference type="NCBI Taxonomy" id="1802643"/>
    <lineage>
        <taxon>Bacteria</taxon>
        <taxon>Katanobacteria</taxon>
    </lineage>
</organism>
<dbReference type="InterPro" id="IPR029044">
    <property type="entry name" value="Nucleotide-diphossugar_trans"/>
</dbReference>
<dbReference type="Proteomes" id="UP000179113">
    <property type="component" value="Unassembled WGS sequence"/>
</dbReference>
<dbReference type="PANTHER" id="PTHR43179:SF7">
    <property type="entry name" value="RHAMNOSYLTRANSFERASE WBBL"/>
    <property type="match status" value="1"/>
</dbReference>
<sequence length="141" mass="17010">MIKPFHPKENFYQNERELDWVTAAFMMVRREVVKNRVWDEDYFMYTEDVDYCFRAKNGGWKVMYLPQWKITHFGGASGTKEKTVLREYEGVKTFYKKHYSKWQYPVLRILLKIGALGRMLVLGILNGRTEFKIYAKAFWRA</sequence>
<dbReference type="Pfam" id="PF13641">
    <property type="entry name" value="Glyco_tranf_2_3"/>
    <property type="match status" value="1"/>
</dbReference>
<dbReference type="Gene3D" id="3.90.550.10">
    <property type="entry name" value="Spore Coat Polysaccharide Biosynthesis Protein SpsA, Chain A"/>
    <property type="match status" value="1"/>
</dbReference>
<dbReference type="EMBL" id="MEWA01000020">
    <property type="protein sequence ID" value="OGC69524.1"/>
    <property type="molecule type" value="Genomic_DNA"/>
</dbReference>
<dbReference type="SUPFAM" id="SSF53448">
    <property type="entry name" value="Nucleotide-diphospho-sugar transferases"/>
    <property type="match status" value="1"/>
</dbReference>
<protein>
    <recommendedName>
        <fullName evidence="3">Glycosyltransferase 2-like domain-containing protein</fullName>
    </recommendedName>
</protein>
<comment type="caution">
    <text evidence="1">The sequence shown here is derived from an EMBL/GenBank/DDBJ whole genome shotgun (WGS) entry which is preliminary data.</text>
</comment>